<feature type="transmembrane region" description="Helical" evidence="6">
    <location>
        <begin position="97"/>
        <end position="117"/>
    </location>
</feature>
<accession>A0ABS6VRT3</accession>
<keyword evidence="9" id="KW-1185">Reference proteome</keyword>
<protein>
    <submittedName>
        <fullName evidence="8">DMT family transporter</fullName>
    </submittedName>
</protein>
<dbReference type="PANTHER" id="PTHR32322">
    <property type="entry name" value="INNER MEMBRANE TRANSPORTER"/>
    <property type="match status" value="1"/>
</dbReference>
<evidence type="ECO:0000256" key="4">
    <source>
        <dbReference type="ARBA" id="ARBA00022989"/>
    </source>
</evidence>
<evidence type="ECO:0000256" key="6">
    <source>
        <dbReference type="SAM" id="Phobius"/>
    </source>
</evidence>
<dbReference type="EMBL" id="JAHWDQ010000002">
    <property type="protein sequence ID" value="MBW2941025.1"/>
    <property type="molecule type" value="Genomic_DNA"/>
</dbReference>
<dbReference type="InterPro" id="IPR050638">
    <property type="entry name" value="AA-Vitamin_Transporters"/>
</dbReference>
<keyword evidence="4 6" id="KW-1133">Transmembrane helix</keyword>
<comment type="subcellular location">
    <subcellularLocation>
        <location evidence="1">Cell membrane</location>
        <topology evidence="1">Multi-pass membrane protein</topology>
    </subcellularLocation>
</comment>
<feature type="transmembrane region" description="Helical" evidence="6">
    <location>
        <begin position="274"/>
        <end position="290"/>
    </location>
</feature>
<comment type="caution">
    <text evidence="8">The sequence shown here is derived from an EMBL/GenBank/DDBJ whole genome shotgun (WGS) entry which is preliminary data.</text>
</comment>
<keyword evidence="2" id="KW-1003">Cell membrane</keyword>
<evidence type="ECO:0000256" key="2">
    <source>
        <dbReference type="ARBA" id="ARBA00022475"/>
    </source>
</evidence>
<feature type="transmembrane region" description="Helical" evidence="6">
    <location>
        <begin position="70"/>
        <end position="91"/>
    </location>
</feature>
<evidence type="ECO:0000256" key="1">
    <source>
        <dbReference type="ARBA" id="ARBA00004651"/>
    </source>
</evidence>
<feature type="domain" description="EamA" evidence="7">
    <location>
        <begin position="9"/>
        <end position="141"/>
    </location>
</feature>
<keyword evidence="5 6" id="KW-0472">Membrane</keyword>
<feature type="transmembrane region" description="Helical" evidence="6">
    <location>
        <begin position="154"/>
        <end position="173"/>
    </location>
</feature>
<evidence type="ECO:0000259" key="7">
    <source>
        <dbReference type="Pfam" id="PF00892"/>
    </source>
</evidence>
<dbReference type="Proteomes" id="UP001166291">
    <property type="component" value="Unassembled WGS sequence"/>
</dbReference>
<feature type="transmembrane region" description="Helical" evidence="6">
    <location>
        <begin position="124"/>
        <end position="142"/>
    </location>
</feature>
<keyword evidence="3 6" id="KW-0812">Transmembrane</keyword>
<dbReference type="PANTHER" id="PTHR32322:SF18">
    <property type="entry name" value="S-ADENOSYLMETHIONINE_S-ADENOSYLHOMOCYSTEINE TRANSPORTER"/>
    <property type="match status" value="1"/>
</dbReference>
<proteinExistence type="predicted"/>
<sequence length="301" mass="33138">MRRVLSNPIVLLTCVALFWGGNAIAGKLAVGHVSPMLLTTLRWLFAVVFIAPFALVKVREQWQIIRENMLMLFLFGAFGFAGFNALFYHALNYTSAINVTIEQSIMPLIVFFGNFLLFKLKPSALQLVGFSLTLFGVAITVSHGDLSRLLLLNLNRGDALMMLAALLYGAYTVTLRYKPALHWQAMIFVLAVSALLSSLLLAYFEYQSGKMLFPDLHGMGVVLYIAIFPSLLAQSLYIRGVEMVGGNRANLFINLVPVFGSILAVLILGEVLHAYHIVALLLVVAGILLAERSAMMRPEVG</sequence>
<feature type="transmembrane region" description="Helical" evidence="6">
    <location>
        <begin position="41"/>
        <end position="58"/>
    </location>
</feature>
<evidence type="ECO:0000256" key="5">
    <source>
        <dbReference type="ARBA" id="ARBA00023136"/>
    </source>
</evidence>
<organism evidence="8 9">
    <name type="scientific">Zhongshania aquimaris</name>
    <dbReference type="NCBI Taxonomy" id="2857107"/>
    <lineage>
        <taxon>Bacteria</taxon>
        <taxon>Pseudomonadati</taxon>
        <taxon>Pseudomonadota</taxon>
        <taxon>Gammaproteobacteria</taxon>
        <taxon>Cellvibrionales</taxon>
        <taxon>Spongiibacteraceae</taxon>
        <taxon>Zhongshania</taxon>
    </lineage>
</organism>
<name>A0ABS6VRT3_9GAMM</name>
<feature type="transmembrane region" description="Helical" evidence="6">
    <location>
        <begin position="249"/>
        <end position="268"/>
    </location>
</feature>
<gene>
    <name evidence="8" type="ORF">KXJ70_09570</name>
</gene>
<evidence type="ECO:0000313" key="8">
    <source>
        <dbReference type="EMBL" id="MBW2941025.1"/>
    </source>
</evidence>
<dbReference type="InterPro" id="IPR000620">
    <property type="entry name" value="EamA_dom"/>
</dbReference>
<evidence type="ECO:0000256" key="3">
    <source>
        <dbReference type="ARBA" id="ARBA00022692"/>
    </source>
</evidence>
<evidence type="ECO:0000313" key="9">
    <source>
        <dbReference type="Proteomes" id="UP001166291"/>
    </source>
</evidence>
<dbReference type="Pfam" id="PF00892">
    <property type="entry name" value="EamA"/>
    <property type="match status" value="2"/>
</dbReference>
<feature type="domain" description="EamA" evidence="7">
    <location>
        <begin position="156"/>
        <end position="289"/>
    </location>
</feature>
<feature type="transmembrane region" description="Helical" evidence="6">
    <location>
        <begin position="185"/>
        <end position="204"/>
    </location>
</feature>
<reference evidence="8" key="1">
    <citation type="submission" date="2021-07" db="EMBL/GenBank/DDBJ databases">
        <title>Zhongshania sp. CAU 1632 isolated from seawater.</title>
        <authorList>
            <person name="Kim W."/>
        </authorList>
    </citation>
    <scope>NUCLEOTIDE SEQUENCE</scope>
    <source>
        <strain evidence="8">CAU 1632</strain>
    </source>
</reference>
<feature type="transmembrane region" description="Helical" evidence="6">
    <location>
        <begin position="216"/>
        <end position="237"/>
    </location>
</feature>